<dbReference type="EMBL" id="BARS01059448">
    <property type="protein sequence ID" value="GAG45325.1"/>
    <property type="molecule type" value="Genomic_DNA"/>
</dbReference>
<proteinExistence type="predicted"/>
<name>X0XQ01_9ZZZZ</name>
<feature type="non-terminal residue" evidence="1">
    <location>
        <position position="1"/>
    </location>
</feature>
<feature type="non-terminal residue" evidence="1">
    <location>
        <position position="46"/>
    </location>
</feature>
<organism evidence="1">
    <name type="scientific">marine sediment metagenome</name>
    <dbReference type="NCBI Taxonomy" id="412755"/>
    <lineage>
        <taxon>unclassified sequences</taxon>
        <taxon>metagenomes</taxon>
        <taxon>ecological metagenomes</taxon>
    </lineage>
</organism>
<dbReference type="AlphaFoldDB" id="X0XQ01"/>
<gene>
    <name evidence="1" type="ORF">S01H1_86102</name>
</gene>
<protein>
    <submittedName>
        <fullName evidence="1">Uncharacterized protein</fullName>
    </submittedName>
</protein>
<evidence type="ECO:0000313" key="1">
    <source>
        <dbReference type="EMBL" id="GAG45325.1"/>
    </source>
</evidence>
<sequence length="46" mass="5330">QFTRAKEFFSSFPQRTRIIWNTGPGIEELRKLLEENGLFVGEDSKG</sequence>
<accession>X0XQ01</accession>
<comment type="caution">
    <text evidence="1">The sequence shown here is derived from an EMBL/GenBank/DDBJ whole genome shotgun (WGS) entry which is preliminary data.</text>
</comment>
<reference evidence="1" key="1">
    <citation type="journal article" date="2014" name="Front. Microbiol.">
        <title>High frequency of phylogenetically diverse reductive dehalogenase-homologous genes in deep subseafloor sedimentary metagenomes.</title>
        <authorList>
            <person name="Kawai M."/>
            <person name="Futagami T."/>
            <person name="Toyoda A."/>
            <person name="Takaki Y."/>
            <person name="Nishi S."/>
            <person name="Hori S."/>
            <person name="Arai W."/>
            <person name="Tsubouchi T."/>
            <person name="Morono Y."/>
            <person name="Uchiyama I."/>
            <person name="Ito T."/>
            <person name="Fujiyama A."/>
            <person name="Inagaki F."/>
            <person name="Takami H."/>
        </authorList>
    </citation>
    <scope>NUCLEOTIDE SEQUENCE</scope>
    <source>
        <strain evidence="1">Expedition CK06-06</strain>
    </source>
</reference>